<dbReference type="FunFam" id="1.10.10.10:FF:000001">
    <property type="entry name" value="LysR family transcriptional regulator"/>
    <property type="match status" value="1"/>
</dbReference>
<accession>A0A1N7RKH5</accession>
<evidence type="ECO:0000259" key="5">
    <source>
        <dbReference type="PROSITE" id="PS50931"/>
    </source>
</evidence>
<dbReference type="PANTHER" id="PTHR30537">
    <property type="entry name" value="HTH-TYPE TRANSCRIPTIONAL REGULATOR"/>
    <property type="match status" value="1"/>
</dbReference>
<dbReference type="OrthoDB" id="9084309at2"/>
<dbReference type="GO" id="GO:0043565">
    <property type="term" value="F:sequence-specific DNA binding"/>
    <property type="evidence" value="ECO:0007669"/>
    <property type="project" value="TreeGrafter"/>
</dbReference>
<keyword evidence="2" id="KW-0805">Transcription regulation</keyword>
<keyword evidence="7" id="KW-1185">Reference proteome</keyword>
<name>A0A1N7RKH5_9BURK</name>
<evidence type="ECO:0000256" key="1">
    <source>
        <dbReference type="ARBA" id="ARBA00009437"/>
    </source>
</evidence>
<dbReference type="RefSeq" id="WP_094777874.1">
    <property type="nucleotide sequence ID" value="NZ_CYGX02000005.1"/>
</dbReference>
<dbReference type="InterPro" id="IPR058163">
    <property type="entry name" value="LysR-type_TF_proteobact-type"/>
</dbReference>
<dbReference type="InterPro" id="IPR000847">
    <property type="entry name" value="LysR_HTH_N"/>
</dbReference>
<dbReference type="SUPFAM" id="SSF46785">
    <property type="entry name" value="Winged helix' DNA-binding domain"/>
    <property type="match status" value="1"/>
</dbReference>
<dbReference type="EMBL" id="CYGX02000005">
    <property type="protein sequence ID" value="SIT35585.1"/>
    <property type="molecule type" value="Genomic_DNA"/>
</dbReference>
<evidence type="ECO:0000313" key="6">
    <source>
        <dbReference type="EMBL" id="SIT35585.1"/>
    </source>
</evidence>
<comment type="similarity">
    <text evidence="1">Belongs to the LysR transcriptional regulatory family.</text>
</comment>
<protein>
    <submittedName>
        <fullName evidence="6">Transcriptional regulator</fullName>
    </submittedName>
</protein>
<organism evidence="6 7">
    <name type="scientific">Paraburkholderia ribeironis</name>
    <dbReference type="NCBI Taxonomy" id="1247936"/>
    <lineage>
        <taxon>Bacteria</taxon>
        <taxon>Pseudomonadati</taxon>
        <taxon>Pseudomonadota</taxon>
        <taxon>Betaproteobacteria</taxon>
        <taxon>Burkholderiales</taxon>
        <taxon>Burkholderiaceae</taxon>
        <taxon>Paraburkholderia</taxon>
    </lineage>
</organism>
<feature type="domain" description="HTH lysR-type" evidence="5">
    <location>
        <begin position="1"/>
        <end position="59"/>
    </location>
</feature>
<dbReference type="Gene3D" id="3.40.190.290">
    <property type="match status" value="1"/>
</dbReference>
<sequence>MDMMQSIRAFDAVATSGSFTGAARNMNVGTPQVSRAIADLEAHLGLRLLNRTTRSVELTVAGEQYLVHCKSILASLEKAEAEAAGMCAIPSGTLRVGIDPAVDRLHLGAIVSAYQDRYPKLSVEIALATGGREPESASHDVLLVCGSPPEGEKFASVSLGSVGFVLCASPVYLGRYGIPQVIGDLCRHRWLQLASADRTSGQWQFNGPDGSEVFSPAVSAIRTDLIDVLTNAVTEGAGIAPIPIASAMPGLRSGTLVRVLPRYRSTAQNVHALYPAVRYRESKVETWIEFLAALLPQRFADDHRAFASYVENSTPKIECSPGNGTTYRVVA</sequence>
<dbReference type="InterPro" id="IPR036388">
    <property type="entry name" value="WH-like_DNA-bd_sf"/>
</dbReference>
<dbReference type="Pfam" id="PF03466">
    <property type="entry name" value="LysR_substrate"/>
    <property type="match status" value="1"/>
</dbReference>
<dbReference type="STRING" id="1247936.BN2475_50104"/>
<evidence type="ECO:0000313" key="7">
    <source>
        <dbReference type="Proteomes" id="UP000187012"/>
    </source>
</evidence>
<gene>
    <name evidence="6" type="ORF">BN2475_50104</name>
</gene>
<proteinExistence type="inferred from homology"/>
<dbReference type="Pfam" id="PF00126">
    <property type="entry name" value="HTH_1"/>
    <property type="match status" value="1"/>
</dbReference>
<dbReference type="InterPro" id="IPR036390">
    <property type="entry name" value="WH_DNA-bd_sf"/>
</dbReference>
<dbReference type="Proteomes" id="UP000187012">
    <property type="component" value="Unassembled WGS sequence"/>
</dbReference>
<dbReference type="CDD" id="cd08422">
    <property type="entry name" value="PBP2_CrgA_like"/>
    <property type="match status" value="1"/>
</dbReference>
<dbReference type="PANTHER" id="PTHR30537:SF5">
    <property type="entry name" value="HTH-TYPE TRANSCRIPTIONAL ACTIVATOR TTDR-RELATED"/>
    <property type="match status" value="1"/>
</dbReference>
<dbReference type="AlphaFoldDB" id="A0A1N7RKH5"/>
<dbReference type="Gene3D" id="1.10.10.10">
    <property type="entry name" value="Winged helix-like DNA-binding domain superfamily/Winged helix DNA-binding domain"/>
    <property type="match status" value="1"/>
</dbReference>
<evidence type="ECO:0000256" key="3">
    <source>
        <dbReference type="ARBA" id="ARBA00023125"/>
    </source>
</evidence>
<dbReference type="SUPFAM" id="SSF53850">
    <property type="entry name" value="Periplasmic binding protein-like II"/>
    <property type="match status" value="1"/>
</dbReference>
<dbReference type="GO" id="GO:0003700">
    <property type="term" value="F:DNA-binding transcription factor activity"/>
    <property type="evidence" value="ECO:0007669"/>
    <property type="project" value="InterPro"/>
</dbReference>
<dbReference type="GO" id="GO:0006351">
    <property type="term" value="P:DNA-templated transcription"/>
    <property type="evidence" value="ECO:0007669"/>
    <property type="project" value="TreeGrafter"/>
</dbReference>
<dbReference type="PROSITE" id="PS50931">
    <property type="entry name" value="HTH_LYSR"/>
    <property type="match status" value="1"/>
</dbReference>
<keyword evidence="3" id="KW-0238">DNA-binding</keyword>
<evidence type="ECO:0000256" key="2">
    <source>
        <dbReference type="ARBA" id="ARBA00023015"/>
    </source>
</evidence>
<dbReference type="InterPro" id="IPR005119">
    <property type="entry name" value="LysR_subst-bd"/>
</dbReference>
<reference evidence="6 7" key="1">
    <citation type="submission" date="2016-12" db="EMBL/GenBank/DDBJ databases">
        <authorList>
            <person name="Song W.-J."/>
            <person name="Kurnit D.M."/>
        </authorList>
    </citation>
    <scope>NUCLEOTIDE SEQUENCE [LARGE SCALE GENOMIC DNA]</scope>
    <source>
        <strain evidence="6 7">STM7296</strain>
    </source>
</reference>
<evidence type="ECO:0000256" key="4">
    <source>
        <dbReference type="ARBA" id="ARBA00023163"/>
    </source>
</evidence>
<keyword evidence="4" id="KW-0804">Transcription</keyword>